<dbReference type="SUPFAM" id="SSF48452">
    <property type="entry name" value="TPR-like"/>
    <property type="match status" value="1"/>
</dbReference>
<evidence type="ECO:0000256" key="2">
    <source>
        <dbReference type="ARBA" id="ARBA00023016"/>
    </source>
</evidence>
<organism evidence="4 5">
    <name type="scientific">Candidatus Onthocola gallistercoris</name>
    <dbReference type="NCBI Taxonomy" id="2840876"/>
    <lineage>
        <taxon>Bacteria</taxon>
        <taxon>Bacillati</taxon>
        <taxon>Bacillota</taxon>
        <taxon>Bacilli</taxon>
        <taxon>Candidatus Onthocola</taxon>
    </lineage>
</organism>
<name>A0A9D1HF12_9FIRM</name>
<reference evidence="4" key="2">
    <citation type="journal article" date="2021" name="PeerJ">
        <title>Extensive microbial diversity within the chicken gut microbiome revealed by metagenomics and culture.</title>
        <authorList>
            <person name="Gilroy R."/>
            <person name="Ravi A."/>
            <person name="Getino M."/>
            <person name="Pursley I."/>
            <person name="Horton D.L."/>
            <person name="Alikhan N.F."/>
            <person name="Baker D."/>
            <person name="Gharbi K."/>
            <person name="Hall N."/>
            <person name="Watson M."/>
            <person name="Adriaenssens E.M."/>
            <person name="Foster-Nyarko E."/>
            <person name="Jarju S."/>
            <person name="Secka A."/>
            <person name="Antonio M."/>
            <person name="Oren A."/>
            <person name="Chaudhuri R.R."/>
            <person name="La Ragione R."/>
            <person name="Hildebrand F."/>
            <person name="Pallen M.J."/>
        </authorList>
    </citation>
    <scope>NUCLEOTIDE SEQUENCE</scope>
    <source>
        <strain evidence="4">CHK187-14744</strain>
    </source>
</reference>
<accession>A0A9D1HF12</accession>
<dbReference type="InterPro" id="IPR036869">
    <property type="entry name" value="J_dom_sf"/>
</dbReference>
<dbReference type="EMBL" id="DVLT01000017">
    <property type="protein sequence ID" value="HIU02116.1"/>
    <property type="molecule type" value="Genomic_DNA"/>
</dbReference>
<comment type="caution">
    <text evidence="4">The sequence shown here is derived from an EMBL/GenBank/DDBJ whole genome shotgun (WGS) entry which is preliminary data.</text>
</comment>
<evidence type="ECO:0000256" key="1">
    <source>
        <dbReference type="ARBA" id="ARBA00022705"/>
    </source>
</evidence>
<evidence type="ECO:0000313" key="4">
    <source>
        <dbReference type="EMBL" id="HIU02116.1"/>
    </source>
</evidence>
<evidence type="ECO:0000259" key="3">
    <source>
        <dbReference type="PROSITE" id="PS50076"/>
    </source>
</evidence>
<sequence length="205" mass="22495">MNPYDILGVSPSATDEEVKKAYRTLSRKYHPDANVGKPNEKEAEEKFKQIQQAYTQIMKEREQGYTSGGHAGGFGGYGGYSGSRTSGGSSDEIELQAAANFINTGRYREALNVLSGIKSRPSQWYYLSAIANAGAGNPLVAQEMAKQALDMEPNNGQYQMLYNQLQSGGQWYGQMGQQYGRPQGSMDDLCCRLMALNMCCCCCPC</sequence>
<evidence type="ECO:0000313" key="5">
    <source>
        <dbReference type="Proteomes" id="UP000824164"/>
    </source>
</evidence>
<dbReference type="PROSITE" id="PS50076">
    <property type="entry name" value="DNAJ_2"/>
    <property type="match status" value="1"/>
</dbReference>
<dbReference type="InterPro" id="IPR001623">
    <property type="entry name" value="DnaJ_domain"/>
</dbReference>
<feature type="domain" description="J" evidence="3">
    <location>
        <begin position="2"/>
        <end position="69"/>
    </location>
</feature>
<dbReference type="Gene3D" id="1.10.287.110">
    <property type="entry name" value="DnaJ domain"/>
    <property type="match status" value="1"/>
</dbReference>
<dbReference type="InterPro" id="IPR050817">
    <property type="entry name" value="DjlA_DnaK_co-chaperone"/>
</dbReference>
<dbReference type="PANTHER" id="PTHR24074">
    <property type="entry name" value="CO-CHAPERONE PROTEIN DJLA"/>
    <property type="match status" value="1"/>
</dbReference>
<keyword evidence="1" id="KW-0235">DNA replication</keyword>
<dbReference type="PRINTS" id="PR00625">
    <property type="entry name" value="JDOMAIN"/>
</dbReference>
<dbReference type="InterPro" id="IPR011990">
    <property type="entry name" value="TPR-like_helical_dom_sf"/>
</dbReference>
<keyword evidence="2" id="KW-0346">Stress response</keyword>
<proteinExistence type="predicted"/>
<dbReference type="SMART" id="SM00271">
    <property type="entry name" value="DnaJ"/>
    <property type="match status" value="1"/>
</dbReference>
<gene>
    <name evidence="4" type="ORF">IAB63_02550</name>
</gene>
<protein>
    <submittedName>
        <fullName evidence="4">J domain-containing protein</fullName>
    </submittedName>
</protein>
<dbReference type="AlphaFoldDB" id="A0A9D1HF12"/>
<dbReference type="SUPFAM" id="SSF46565">
    <property type="entry name" value="Chaperone J-domain"/>
    <property type="match status" value="1"/>
</dbReference>
<dbReference type="GO" id="GO:0006260">
    <property type="term" value="P:DNA replication"/>
    <property type="evidence" value="ECO:0007669"/>
    <property type="project" value="UniProtKB-KW"/>
</dbReference>
<reference evidence="4" key="1">
    <citation type="submission" date="2020-10" db="EMBL/GenBank/DDBJ databases">
        <authorList>
            <person name="Gilroy R."/>
        </authorList>
    </citation>
    <scope>NUCLEOTIDE SEQUENCE</scope>
    <source>
        <strain evidence="4">CHK187-14744</strain>
    </source>
</reference>
<dbReference type="Pfam" id="PF00226">
    <property type="entry name" value="DnaJ"/>
    <property type="match status" value="1"/>
</dbReference>
<dbReference type="Proteomes" id="UP000824164">
    <property type="component" value="Unassembled WGS sequence"/>
</dbReference>
<dbReference type="CDD" id="cd06257">
    <property type="entry name" value="DnaJ"/>
    <property type="match status" value="1"/>
</dbReference>